<sequence>MIKMYRKRGDENIFSSIQPNSVLAQIPITTTHPVPQAGIENANNPDRPIHTNSFYANAFLGQQNRPVWTHPYVLWWGDRKGGMVEEGFIDSMGMCVGHTELAEFGYGKGTPAKFFVAPKKQSFILGAREFDRETVLTTDNHLPFSVNINLKRGTAPDSPKITFPVVQGMSFVTAAYENATPMIQTGGKDGFEEVGPPIFIGKSVKYHLTKADPNTFTLPGGFKGTIQIAKNPLGGEGETLYDQSYGTFVTEATLFATVNDTKGIYTFNYTKFGDSPLLMFALPHHIQSLDPELAPGITKLQLQTTTKGVATAVKSDHLTLIETNLPISLSFAPWAPPPATTLPVRPQTKYPPDVITALAPIADADMHRAMTEEIPKESMYYAGKALAKFATILWIIKDILSNVELSNTGLDKLKLEFARYVQNQQKYPLHYDDHWKGLISNAGFAGGPGADFGNTWYNDHHFHYGYFVYTAAVIGYLDPEWVNQGDNRSWTNTLVKDFAGSEYAARDFPFSRCFDWWHGHSWAKGLIESDDGKDQESTAEDGFSAFAIKMWGKISGDANMEKRGNLILAIQARSFGNYFYLSSTNTNQPLPYIDNRIAGILFEGKVDHATYFGATPALIHGIHMLPISPASSFLRPRAWVREEWDKYFSEDRWKQVEGGWRGVLMMNLALVDPKASLAFFKDGVEGVWDEAWLDGGASRCWGVVWGMGLGMIG</sequence>
<dbReference type="InterPro" id="IPR040451">
    <property type="entry name" value="GH81_N"/>
</dbReference>
<feature type="domain" description="Glycosyl hydrolase family 81 N-terminal" evidence="9">
    <location>
        <begin position="32"/>
        <end position="217"/>
    </location>
</feature>
<dbReference type="GO" id="GO:0009986">
    <property type="term" value="C:cell surface"/>
    <property type="evidence" value="ECO:0007669"/>
    <property type="project" value="TreeGrafter"/>
</dbReference>
<dbReference type="EC" id="3.2.1.39" evidence="3"/>
<dbReference type="Gene3D" id="2.70.98.30">
    <property type="entry name" value="Golgi alpha-mannosidase II, domain 4"/>
    <property type="match status" value="1"/>
</dbReference>
<accession>A0A2V1E482</accession>
<proteinExistence type="inferred from homology"/>
<keyword evidence="4 11" id="KW-0378">Hydrolase</keyword>
<dbReference type="STRING" id="97972.A0A2V1E482"/>
<evidence type="ECO:0000259" key="9">
    <source>
        <dbReference type="Pfam" id="PF03639"/>
    </source>
</evidence>
<evidence type="ECO:0000259" key="10">
    <source>
        <dbReference type="Pfam" id="PF17652"/>
    </source>
</evidence>
<dbReference type="GO" id="GO:0071555">
    <property type="term" value="P:cell wall organization"/>
    <property type="evidence" value="ECO:0007669"/>
    <property type="project" value="UniProtKB-KW"/>
</dbReference>
<dbReference type="PANTHER" id="PTHR31983:SF0">
    <property type="entry name" value="GLUCAN ENDO-1,3-BETA-D-GLUCOSIDASE 2"/>
    <property type="match status" value="1"/>
</dbReference>
<dbReference type="EMBL" id="KZ805316">
    <property type="protein sequence ID" value="PVI05136.1"/>
    <property type="molecule type" value="Genomic_DNA"/>
</dbReference>
<dbReference type="PANTHER" id="PTHR31983">
    <property type="entry name" value="ENDO-1,3(4)-BETA-GLUCANASE 1"/>
    <property type="match status" value="1"/>
</dbReference>
<dbReference type="Pfam" id="PF17652">
    <property type="entry name" value="Glyco_hydro81C"/>
    <property type="match status" value="1"/>
</dbReference>
<evidence type="ECO:0000256" key="2">
    <source>
        <dbReference type="ARBA" id="ARBA00010730"/>
    </source>
</evidence>
<dbReference type="Gene3D" id="1.10.287.1170">
    <property type="entry name" value="glycoside hydrolase family 81 endo-[beta] glucanase"/>
    <property type="match status" value="1"/>
</dbReference>
<dbReference type="InterPro" id="IPR005200">
    <property type="entry name" value="Endo-beta-glucanase"/>
</dbReference>
<dbReference type="GO" id="GO:0052861">
    <property type="term" value="F:endo-1,3(4)-beta-glucanase activity"/>
    <property type="evidence" value="ECO:0007669"/>
    <property type="project" value="InterPro"/>
</dbReference>
<dbReference type="OrthoDB" id="4473401at2759"/>
<dbReference type="PROSITE" id="PS52008">
    <property type="entry name" value="GH81"/>
    <property type="match status" value="1"/>
</dbReference>
<organism evidence="11 12">
    <name type="scientific">Periconia macrospinosa</name>
    <dbReference type="NCBI Taxonomy" id="97972"/>
    <lineage>
        <taxon>Eukaryota</taxon>
        <taxon>Fungi</taxon>
        <taxon>Dikarya</taxon>
        <taxon>Ascomycota</taxon>
        <taxon>Pezizomycotina</taxon>
        <taxon>Dothideomycetes</taxon>
        <taxon>Pleosporomycetidae</taxon>
        <taxon>Pleosporales</taxon>
        <taxon>Massarineae</taxon>
        <taxon>Periconiaceae</taxon>
        <taxon>Periconia</taxon>
    </lineage>
</organism>
<name>A0A2V1E482_9PLEO</name>
<keyword evidence="8" id="KW-0624">Polysaccharide degradation</keyword>
<comment type="similarity">
    <text evidence="2">Belongs to the glycosyl hydrolase 81 family.</text>
</comment>
<evidence type="ECO:0000256" key="5">
    <source>
        <dbReference type="ARBA" id="ARBA00023277"/>
    </source>
</evidence>
<dbReference type="GO" id="GO:0042973">
    <property type="term" value="F:glucan endo-1,3-beta-D-glucosidase activity"/>
    <property type="evidence" value="ECO:0007669"/>
    <property type="project" value="UniProtKB-EC"/>
</dbReference>
<evidence type="ECO:0000256" key="6">
    <source>
        <dbReference type="ARBA" id="ARBA00023295"/>
    </source>
</evidence>
<dbReference type="GO" id="GO:0000272">
    <property type="term" value="P:polysaccharide catabolic process"/>
    <property type="evidence" value="ECO:0007669"/>
    <property type="project" value="UniProtKB-KW"/>
</dbReference>
<dbReference type="Pfam" id="PF03639">
    <property type="entry name" value="Glyco_hydro_81"/>
    <property type="match status" value="1"/>
</dbReference>
<dbReference type="InterPro" id="IPR040720">
    <property type="entry name" value="GH81_C"/>
</dbReference>
<keyword evidence="7" id="KW-0961">Cell wall biogenesis/degradation</keyword>
<evidence type="ECO:0000256" key="8">
    <source>
        <dbReference type="ARBA" id="ARBA00023326"/>
    </source>
</evidence>
<evidence type="ECO:0000256" key="7">
    <source>
        <dbReference type="ARBA" id="ARBA00023316"/>
    </source>
</evidence>
<dbReference type="AlphaFoldDB" id="A0A2V1E482"/>
<feature type="domain" description="Glycosyl hydrolase family 81 C-terminal" evidence="10">
    <location>
        <begin position="352"/>
        <end position="701"/>
    </location>
</feature>
<gene>
    <name evidence="11" type="ORF">DM02DRAFT_688142</name>
</gene>
<reference evidence="11 12" key="1">
    <citation type="journal article" date="2018" name="Sci. Rep.">
        <title>Comparative genomics provides insights into the lifestyle and reveals functional heterogeneity of dark septate endophytic fungi.</title>
        <authorList>
            <person name="Knapp D.G."/>
            <person name="Nemeth J.B."/>
            <person name="Barry K."/>
            <person name="Hainaut M."/>
            <person name="Henrissat B."/>
            <person name="Johnson J."/>
            <person name="Kuo A."/>
            <person name="Lim J.H.P."/>
            <person name="Lipzen A."/>
            <person name="Nolan M."/>
            <person name="Ohm R.A."/>
            <person name="Tamas L."/>
            <person name="Grigoriev I.V."/>
            <person name="Spatafora J.W."/>
            <person name="Nagy L.G."/>
            <person name="Kovacs G.M."/>
        </authorList>
    </citation>
    <scope>NUCLEOTIDE SEQUENCE [LARGE SCALE GENOMIC DNA]</scope>
    <source>
        <strain evidence="11 12">DSE2036</strain>
    </source>
</reference>
<protein>
    <recommendedName>
        <fullName evidence="3">glucan endo-1,3-beta-D-glucosidase</fullName>
        <ecNumber evidence="3">3.2.1.39</ecNumber>
    </recommendedName>
</protein>
<keyword evidence="12" id="KW-1185">Reference proteome</keyword>
<keyword evidence="5" id="KW-0119">Carbohydrate metabolism</keyword>
<evidence type="ECO:0000313" key="12">
    <source>
        <dbReference type="Proteomes" id="UP000244855"/>
    </source>
</evidence>
<evidence type="ECO:0000256" key="1">
    <source>
        <dbReference type="ARBA" id="ARBA00000382"/>
    </source>
</evidence>
<evidence type="ECO:0000313" key="11">
    <source>
        <dbReference type="EMBL" id="PVI05136.1"/>
    </source>
</evidence>
<evidence type="ECO:0000256" key="4">
    <source>
        <dbReference type="ARBA" id="ARBA00022801"/>
    </source>
</evidence>
<comment type="catalytic activity">
    <reaction evidence="1">
        <text>Hydrolysis of (1-&gt;3)-beta-D-glucosidic linkages in (1-&gt;3)-beta-D-glucans.</text>
        <dbReference type="EC" id="3.2.1.39"/>
    </reaction>
</comment>
<dbReference type="Proteomes" id="UP000244855">
    <property type="component" value="Unassembled WGS sequence"/>
</dbReference>
<keyword evidence="6" id="KW-0326">Glycosidase</keyword>
<evidence type="ECO:0000256" key="3">
    <source>
        <dbReference type="ARBA" id="ARBA00012780"/>
    </source>
</evidence>